<feature type="signal peptide" evidence="1">
    <location>
        <begin position="1"/>
        <end position="25"/>
    </location>
</feature>
<evidence type="ECO:0000313" key="2">
    <source>
        <dbReference type="EMBL" id="CAE6445272.1"/>
    </source>
</evidence>
<evidence type="ECO:0000256" key="1">
    <source>
        <dbReference type="SAM" id="SignalP"/>
    </source>
</evidence>
<organism evidence="2 3">
    <name type="scientific">Rhizoctonia solani</name>
    <dbReference type="NCBI Taxonomy" id="456999"/>
    <lineage>
        <taxon>Eukaryota</taxon>
        <taxon>Fungi</taxon>
        <taxon>Dikarya</taxon>
        <taxon>Basidiomycota</taxon>
        <taxon>Agaricomycotina</taxon>
        <taxon>Agaricomycetes</taxon>
        <taxon>Cantharellales</taxon>
        <taxon>Ceratobasidiaceae</taxon>
        <taxon>Rhizoctonia</taxon>
    </lineage>
</organism>
<dbReference type="Proteomes" id="UP000663861">
    <property type="component" value="Unassembled WGS sequence"/>
</dbReference>
<protein>
    <submittedName>
        <fullName evidence="2">Uncharacterized protein</fullName>
    </submittedName>
</protein>
<accession>A0A8H3B1J2</accession>
<dbReference type="AlphaFoldDB" id="A0A8H3B1J2"/>
<dbReference type="EMBL" id="CAJMWY010000731">
    <property type="protein sequence ID" value="CAE6445272.1"/>
    <property type="molecule type" value="Genomic_DNA"/>
</dbReference>
<keyword evidence="1" id="KW-0732">Signal</keyword>
<name>A0A8H3B1J2_9AGAM</name>
<proteinExistence type="predicted"/>
<gene>
    <name evidence="2" type="ORF">RDB_LOCUS46529</name>
</gene>
<sequence>MSVASAGLLPLPVLLVARLLLPASPRALLRSTGTNDVTIQAENNGVGVIRAYLVGVDEATDREEALSGSEKTGRVKFGCGLEENFGMDFGLSSVK</sequence>
<reference evidence="2" key="1">
    <citation type="submission" date="2021-01" db="EMBL/GenBank/DDBJ databases">
        <authorList>
            <person name="Kaushik A."/>
        </authorList>
    </citation>
    <scope>NUCLEOTIDE SEQUENCE</scope>
    <source>
        <strain evidence="2">AG4-RS23</strain>
    </source>
</reference>
<feature type="chain" id="PRO_5034945749" evidence="1">
    <location>
        <begin position="26"/>
        <end position="95"/>
    </location>
</feature>
<comment type="caution">
    <text evidence="2">The sequence shown here is derived from an EMBL/GenBank/DDBJ whole genome shotgun (WGS) entry which is preliminary data.</text>
</comment>
<evidence type="ECO:0000313" key="3">
    <source>
        <dbReference type="Proteomes" id="UP000663861"/>
    </source>
</evidence>